<dbReference type="InterPro" id="IPR013760">
    <property type="entry name" value="Topo_IIA-like_dom_sf"/>
</dbReference>
<evidence type="ECO:0000256" key="1">
    <source>
        <dbReference type="ARBA" id="ARBA00022475"/>
    </source>
</evidence>
<dbReference type="InterPro" id="IPR002205">
    <property type="entry name" value="Topo_IIA_dom_A"/>
</dbReference>
<keyword evidence="3 6" id="KW-0238">DNA-binding</keyword>
<sequence>MYNVMRKSIIDVLRENYMPYVAYVIQDRALPEIDGFKPSQRRILVTARNMGLLTGSRKKSQGIVGQTMFLHPHGDGAIYETLVRMSRDAESLLYPFIDSKGNFGKQYSRDMQYASARYTEAKLEPIAKELFKDMNKNTVDMVDNYDGTMKEPKLLPVTLPFILMNPQIGTAVAMASSFAPFNLNEIVDYTIAFIKSPNTVKVEDYIKAPDFPTGGNVIYDEAMFKRIFDTGRGTFTIRSTYHFTKEGILFEELPYTANFEAIIDKIADAVKDGKLKEVTDVNNNYGIKSKGVLVTTRKNVDKEALVEKLFKMTALQSTYPCNFNVVINGRPKVLGIRSIIHEWVKFRAQTVKRGLKFDMDKKNEKRHLLLGLKEVSLDIDKAIRIIRGTKKKKDVVENLVNAFDIDEKQAEYVGDIKLHNLNEEYLIERTDEIDSLQTEAEDLHDLINNRTRLAQLIINQLEEAKKEYGTERKSGIIEATAVAKATKKIVEVEDYNVKVFVTKEGYLKKLPLTSLRGNFNLKLKEDDEIISEFETTNNSDILVFTDKNNCYKYKTHEIEDSKPSLLGEYLPSLLELKDEKILFTTVTNDYKGTLLVGFDSGKLAKIELSAYATKTNRKMLANAYYNGAKALYFNVIHDDIDIVMVSSIDKVGLFNTSSINAKTSKTTQGNQLMKTKNDSTVTRILDLEQCSFKDAEYYRLANAGVGKYLKKDDAISI</sequence>
<evidence type="ECO:0000256" key="6">
    <source>
        <dbReference type="PROSITE-ProRule" id="PRU01384"/>
    </source>
</evidence>
<proteinExistence type="predicted"/>
<dbReference type="GO" id="GO:0009330">
    <property type="term" value="C:DNA topoisomerase type II (double strand cut, ATP-hydrolyzing) complex"/>
    <property type="evidence" value="ECO:0007669"/>
    <property type="project" value="TreeGrafter"/>
</dbReference>
<feature type="active site" description="O-(5'-phospho-DNA)-tyrosine intermediate" evidence="6">
    <location>
        <position position="118"/>
    </location>
</feature>
<reference evidence="8 9" key="1">
    <citation type="submission" date="2018-12" db="EMBL/GenBank/DDBJ databases">
        <title>Characterization of a novel siphovirus infacting Bacillus anthracis.</title>
        <authorList>
            <person name="Hu X."/>
            <person name="Wan X."/>
            <person name="Geng P."/>
            <person name="Yuan Z."/>
        </authorList>
    </citation>
    <scope>NUCLEOTIDE SEQUENCE [LARGE SCALE GENOMIC DNA]</scope>
</reference>
<dbReference type="Proteomes" id="UP000287896">
    <property type="component" value="Segment"/>
</dbReference>
<dbReference type="Gene3D" id="1.10.268.10">
    <property type="entry name" value="Topoisomerase, domain 3"/>
    <property type="match status" value="1"/>
</dbReference>
<dbReference type="InterPro" id="IPR035516">
    <property type="entry name" value="Gyrase/topoIV_suA_C"/>
</dbReference>
<keyword evidence="4" id="KW-0472">Membrane</keyword>
<dbReference type="InterPro" id="IPR013757">
    <property type="entry name" value="Topo_IIA_A_a_sf"/>
</dbReference>
<dbReference type="GO" id="GO:0003677">
    <property type="term" value="F:DNA binding"/>
    <property type="evidence" value="ECO:0007669"/>
    <property type="project" value="UniProtKB-UniRule"/>
</dbReference>
<name>A0A3Q9R7A4_9CAUD</name>
<dbReference type="Pfam" id="PF00521">
    <property type="entry name" value="DNA_topoisoIV"/>
    <property type="match status" value="1"/>
</dbReference>
<organism evidence="8 9">
    <name type="scientific">Bacillus phage pW2</name>
    <dbReference type="NCBI Taxonomy" id="2500559"/>
    <lineage>
        <taxon>Viruses</taxon>
        <taxon>Duplodnaviria</taxon>
        <taxon>Heunggongvirae</taxon>
        <taxon>Uroviricota</taxon>
        <taxon>Caudoviricetes</taxon>
        <taxon>Joanripponvirinae</taxon>
        <taxon>Sophritavirus</taxon>
        <taxon>Sophritavirus pW2</taxon>
    </lineage>
</organism>
<dbReference type="GO" id="GO:0006265">
    <property type="term" value="P:DNA topological change"/>
    <property type="evidence" value="ECO:0007669"/>
    <property type="project" value="UniProtKB-UniRule"/>
</dbReference>
<evidence type="ECO:0000256" key="4">
    <source>
        <dbReference type="ARBA" id="ARBA00023136"/>
    </source>
</evidence>
<evidence type="ECO:0000256" key="5">
    <source>
        <dbReference type="ARBA" id="ARBA00023235"/>
    </source>
</evidence>
<evidence type="ECO:0000256" key="2">
    <source>
        <dbReference type="ARBA" id="ARBA00023029"/>
    </source>
</evidence>
<dbReference type="SUPFAM" id="SSF56719">
    <property type="entry name" value="Type II DNA topoisomerase"/>
    <property type="match status" value="1"/>
</dbReference>
<dbReference type="PANTHER" id="PTHR43493">
    <property type="entry name" value="DNA GYRASE/TOPOISOMERASE SUBUNIT A"/>
    <property type="match status" value="1"/>
</dbReference>
<dbReference type="SMART" id="SM00434">
    <property type="entry name" value="TOP4c"/>
    <property type="match status" value="1"/>
</dbReference>
<dbReference type="Gene3D" id="3.90.199.10">
    <property type="entry name" value="Topoisomerase II, domain 5"/>
    <property type="match status" value="1"/>
</dbReference>
<dbReference type="SUPFAM" id="SSF101904">
    <property type="entry name" value="GyrA/ParC C-terminal domain-like"/>
    <property type="match status" value="1"/>
</dbReference>
<dbReference type="PROSITE" id="PS52040">
    <property type="entry name" value="TOPO_IIA"/>
    <property type="match status" value="1"/>
</dbReference>
<keyword evidence="5 6" id="KW-0413">Isomerase</keyword>
<dbReference type="Gene3D" id="2.120.10.90">
    <property type="entry name" value="DNA gyrase/topoisomerase IV, subunit A, C-terminal"/>
    <property type="match status" value="1"/>
</dbReference>
<feature type="domain" description="Topo IIA-type catalytic" evidence="7">
    <location>
        <begin position="29"/>
        <end position="495"/>
    </location>
</feature>
<dbReference type="GO" id="GO:0005524">
    <property type="term" value="F:ATP binding"/>
    <property type="evidence" value="ECO:0007669"/>
    <property type="project" value="InterPro"/>
</dbReference>
<keyword evidence="2 6" id="KW-0799">Topoisomerase</keyword>
<dbReference type="Gene3D" id="3.30.1360.40">
    <property type="match status" value="1"/>
</dbReference>
<evidence type="ECO:0000313" key="9">
    <source>
        <dbReference type="Proteomes" id="UP000287896"/>
    </source>
</evidence>
<dbReference type="GO" id="GO:0003918">
    <property type="term" value="F:DNA topoisomerase type II (double strand cut, ATP-hydrolyzing) activity"/>
    <property type="evidence" value="ECO:0007669"/>
    <property type="project" value="UniProtKB-EC"/>
</dbReference>
<protein>
    <submittedName>
        <fullName evidence="8">DNA topoisomerase</fullName>
    </submittedName>
</protein>
<evidence type="ECO:0000256" key="3">
    <source>
        <dbReference type="ARBA" id="ARBA00023125"/>
    </source>
</evidence>
<evidence type="ECO:0000259" key="7">
    <source>
        <dbReference type="PROSITE" id="PS52040"/>
    </source>
</evidence>
<keyword evidence="1" id="KW-1003">Cell membrane</keyword>
<dbReference type="PANTHER" id="PTHR43493:SF1">
    <property type="entry name" value="DNA TOPOISOMERASE 4 SUBUNIT A"/>
    <property type="match status" value="1"/>
</dbReference>
<evidence type="ECO:0000313" key="8">
    <source>
        <dbReference type="EMBL" id="AZU98862.1"/>
    </source>
</evidence>
<dbReference type="EMBL" id="MK288021">
    <property type="protein sequence ID" value="AZU98862.1"/>
    <property type="molecule type" value="Genomic_DNA"/>
</dbReference>
<accession>A0A3Q9R7A4</accession>
<comment type="catalytic activity">
    <reaction evidence="6">
        <text>ATP-dependent breakage, passage and rejoining of double-stranded DNA.</text>
        <dbReference type="EC" id="5.6.2.2"/>
    </reaction>
</comment>
<dbReference type="InterPro" id="IPR013758">
    <property type="entry name" value="Topo_IIA_A/C_ab"/>
</dbReference>
<gene>
    <name evidence="8" type="ORF">pW2_22</name>
</gene>
<keyword evidence="9" id="KW-1185">Reference proteome</keyword>
<dbReference type="InterPro" id="IPR050220">
    <property type="entry name" value="Type_II_DNA_Topoisomerases"/>
</dbReference>